<dbReference type="InterPro" id="IPR033690">
    <property type="entry name" value="Adenylat_kinase_CS"/>
</dbReference>
<dbReference type="GO" id="GO:0004017">
    <property type="term" value="F:AMP kinase activity"/>
    <property type="evidence" value="ECO:0007669"/>
    <property type="project" value="InterPro"/>
</dbReference>
<dbReference type="PROSITE" id="PS00113">
    <property type="entry name" value="ADENYLATE_KINASE"/>
    <property type="match status" value="1"/>
</dbReference>
<dbReference type="AlphaFoldDB" id="A0AAE9EBA3"/>
<proteinExistence type="inferred from homology"/>
<sequence length="253" mass="28449">MSWRGIVICPQCDLIPSISFLFSFFSSPKIQMYRVLLSGAAGSGKGTIARMLVREFEPLGFNYFAAGDFIRDHIARGTEFGVRAQSFLNKGEHVPDSILNGAILAEMLKAGPRVILDGYPRNMNQLKMVEDQAPLNLVVELKVPRKVLIDRLSKQLVHPASGRAYNLEVNPPKEEGKDDITGEPLFKRSMDQLEVARRRLEVYDKTENKVLDYYKKQNKCITMSGESSKAVFESVADVMRRDLVTTTPRTAYA</sequence>
<dbReference type="InterPro" id="IPR007862">
    <property type="entry name" value="Adenylate_kinase_lid-dom"/>
</dbReference>
<keyword evidence="8" id="KW-1185">Reference proteome</keyword>
<dbReference type="EMBL" id="CP092621">
    <property type="protein sequence ID" value="UMM17736.1"/>
    <property type="molecule type" value="Genomic_DNA"/>
</dbReference>
<dbReference type="SUPFAM" id="SSF57774">
    <property type="entry name" value="Microbial and mitochondrial ADK, insert 'zinc finger' domain"/>
    <property type="match status" value="1"/>
</dbReference>
<evidence type="ECO:0000256" key="2">
    <source>
        <dbReference type="ARBA" id="ARBA00022679"/>
    </source>
</evidence>
<dbReference type="SUPFAM" id="SSF52540">
    <property type="entry name" value="P-loop containing nucleoside triphosphate hydrolases"/>
    <property type="match status" value="1"/>
</dbReference>
<organism evidence="7 8">
    <name type="scientific">Caenorhabditis briggsae</name>
    <dbReference type="NCBI Taxonomy" id="6238"/>
    <lineage>
        <taxon>Eukaryota</taxon>
        <taxon>Metazoa</taxon>
        <taxon>Ecdysozoa</taxon>
        <taxon>Nematoda</taxon>
        <taxon>Chromadorea</taxon>
        <taxon>Rhabditida</taxon>
        <taxon>Rhabditina</taxon>
        <taxon>Rhabditomorpha</taxon>
        <taxon>Rhabditoidea</taxon>
        <taxon>Rhabditidae</taxon>
        <taxon>Peloderinae</taxon>
        <taxon>Caenorhabditis</taxon>
    </lineage>
</organism>
<keyword evidence="4 5" id="KW-0418">Kinase</keyword>
<evidence type="ECO:0000256" key="3">
    <source>
        <dbReference type="ARBA" id="ARBA00022741"/>
    </source>
</evidence>
<evidence type="ECO:0000313" key="8">
    <source>
        <dbReference type="Proteomes" id="UP000829354"/>
    </source>
</evidence>
<feature type="domain" description="Adenylate kinase active site lid" evidence="6">
    <location>
        <begin position="156"/>
        <end position="189"/>
    </location>
</feature>
<evidence type="ECO:0000259" key="6">
    <source>
        <dbReference type="Pfam" id="PF05191"/>
    </source>
</evidence>
<evidence type="ECO:0000256" key="1">
    <source>
        <dbReference type="ARBA" id="ARBA00007220"/>
    </source>
</evidence>
<keyword evidence="2 5" id="KW-0808">Transferase</keyword>
<gene>
    <name evidence="7" type="ORF">L5515_014139</name>
</gene>
<keyword evidence="3" id="KW-0547">Nucleotide-binding</keyword>
<dbReference type="PANTHER" id="PTHR23359">
    <property type="entry name" value="NUCLEOTIDE KINASE"/>
    <property type="match status" value="1"/>
</dbReference>
<evidence type="ECO:0000256" key="4">
    <source>
        <dbReference type="ARBA" id="ARBA00022777"/>
    </source>
</evidence>
<dbReference type="Proteomes" id="UP000829354">
    <property type="component" value="Chromosome II"/>
</dbReference>
<comment type="similarity">
    <text evidence="1 5">Belongs to the adenylate kinase family.</text>
</comment>
<evidence type="ECO:0000313" key="7">
    <source>
        <dbReference type="EMBL" id="UMM17736.1"/>
    </source>
</evidence>
<dbReference type="InterPro" id="IPR027417">
    <property type="entry name" value="P-loop_NTPase"/>
</dbReference>
<dbReference type="Gene3D" id="3.40.50.300">
    <property type="entry name" value="P-loop containing nucleotide triphosphate hydrolases"/>
    <property type="match status" value="1"/>
</dbReference>
<name>A0AAE9EBA3_CAEBR</name>
<dbReference type="GO" id="GO:0005524">
    <property type="term" value="F:ATP binding"/>
    <property type="evidence" value="ECO:0007669"/>
    <property type="project" value="InterPro"/>
</dbReference>
<dbReference type="Pfam" id="PF00406">
    <property type="entry name" value="ADK"/>
    <property type="match status" value="1"/>
</dbReference>
<protein>
    <recommendedName>
        <fullName evidence="6">Adenylate kinase active site lid domain-containing protein</fullName>
    </recommendedName>
</protein>
<dbReference type="HAMAP" id="MF_00235">
    <property type="entry name" value="Adenylate_kinase_Adk"/>
    <property type="match status" value="1"/>
</dbReference>
<reference evidence="7 8" key="1">
    <citation type="submission" date="2022-04" db="EMBL/GenBank/DDBJ databases">
        <title>Chromosome-level reference genomes for two strains of Caenorhabditis briggsae: an improved platform for comparative genomics.</title>
        <authorList>
            <person name="Stevens L."/>
            <person name="Andersen E."/>
        </authorList>
    </citation>
    <scope>NUCLEOTIDE SEQUENCE [LARGE SCALE GENOMIC DNA]</scope>
    <source>
        <strain evidence="7">VX34</strain>
        <tissue evidence="7">Whole-organism</tissue>
    </source>
</reference>
<dbReference type="PRINTS" id="PR00094">
    <property type="entry name" value="ADENYLTKNASE"/>
</dbReference>
<dbReference type="Pfam" id="PF05191">
    <property type="entry name" value="ADK_lid"/>
    <property type="match status" value="1"/>
</dbReference>
<evidence type="ECO:0000256" key="5">
    <source>
        <dbReference type="RuleBase" id="RU003330"/>
    </source>
</evidence>
<dbReference type="InterPro" id="IPR036193">
    <property type="entry name" value="ADK_active_lid_dom_sf"/>
</dbReference>
<accession>A0AAE9EBA3</accession>
<dbReference type="InterPro" id="IPR000850">
    <property type="entry name" value="Adenylat/UMP-CMP_kin"/>
</dbReference>
<dbReference type="CDD" id="cd01428">
    <property type="entry name" value="ADK"/>
    <property type="match status" value="1"/>
</dbReference>